<evidence type="ECO:0000313" key="7">
    <source>
        <dbReference type="EMBL" id="SCU86030.1"/>
    </source>
</evidence>
<dbReference type="EMBL" id="LT598446">
    <property type="protein sequence ID" value="SCU86030.1"/>
    <property type="molecule type" value="Genomic_DNA"/>
</dbReference>
<protein>
    <recommendedName>
        <fullName evidence="3 6">Genetic interactor of prohibitin 5, mitochondrial</fullName>
    </recommendedName>
</protein>
<dbReference type="Proteomes" id="UP000189911">
    <property type="component" value="Chromosome C"/>
</dbReference>
<organism evidence="7 8">
    <name type="scientific">Lachancea nothofagi CBS 11611</name>
    <dbReference type="NCBI Taxonomy" id="1266666"/>
    <lineage>
        <taxon>Eukaryota</taxon>
        <taxon>Fungi</taxon>
        <taxon>Dikarya</taxon>
        <taxon>Ascomycota</taxon>
        <taxon>Saccharomycotina</taxon>
        <taxon>Saccharomycetes</taxon>
        <taxon>Saccharomycetales</taxon>
        <taxon>Saccharomycetaceae</taxon>
        <taxon>Lachancea</taxon>
    </lineage>
</organism>
<evidence type="ECO:0000256" key="2">
    <source>
        <dbReference type="ARBA" id="ARBA00008036"/>
    </source>
</evidence>
<evidence type="ECO:0000256" key="5">
    <source>
        <dbReference type="ARBA" id="ARBA00025061"/>
    </source>
</evidence>
<name>A0A1G4J899_9SACH</name>
<evidence type="ECO:0000256" key="3">
    <source>
        <dbReference type="ARBA" id="ARBA00018341"/>
    </source>
</evidence>
<dbReference type="AlphaFoldDB" id="A0A1G4J899"/>
<accession>A0A1G4J899</accession>
<dbReference type="OrthoDB" id="4066262at2759"/>
<evidence type="ECO:0000313" key="8">
    <source>
        <dbReference type="Proteomes" id="UP000189911"/>
    </source>
</evidence>
<dbReference type="GO" id="GO:0005739">
    <property type="term" value="C:mitochondrion"/>
    <property type="evidence" value="ECO:0007669"/>
    <property type="project" value="UniProtKB-SubCell"/>
</dbReference>
<evidence type="ECO:0000256" key="4">
    <source>
        <dbReference type="ARBA" id="ARBA00023128"/>
    </source>
</evidence>
<keyword evidence="4 6" id="KW-0496">Mitochondrion</keyword>
<comment type="similarity">
    <text evidence="2 6">Belongs to the GEP5 family.</text>
</comment>
<dbReference type="Pfam" id="PF17053">
    <property type="entry name" value="GEP5"/>
    <property type="match status" value="1"/>
</dbReference>
<dbReference type="InterPro" id="IPR031455">
    <property type="entry name" value="Gep5"/>
</dbReference>
<comment type="function">
    <text evidence="5 6">Essential for respiratory growth and required for maintenance of mtDNA. Required for cell survival in the absence of prohibitins.</text>
</comment>
<proteinExistence type="inferred from homology"/>
<sequence>MNAACQKALESLPLDVRTLELLSTIATSSKPPALLELLRHYELKKDSKTLETIIHKTYFQWSSGLPQHLRAFRTHYQDLRGHWPYEHHRAILSMDSPKSQSMRFLWSGNNPKVLATMQYQRHRWAAEQTPESLTELQRTVLFHEIFQHFMFLKRNPHLCKNRKTLAIPIVEISLRPLGQNISDLRIRNLFKKKIAYVWDVLAQENPALCPLSEKLLVDIVESPQPANNSMSPRALQRMYRRACKGAYVLQQHSNLGLDIAESDLIKML</sequence>
<comment type="subcellular location">
    <subcellularLocation>
        <location evidence="1 6">Mitochondrion</location>
    </subcellularLocation>
</comment>
<evidence type="ECO:0000256" key="6">
    <source>
        <dbReference type="RuleBase" id="RU363007"/>
    </source>
</evidence>
<keyword evidence="8" id="KW-1185">Reference proteome</keyword>
<evidence type="ECO:0000256" key="1">
    <source>
        <dbReference type="ARBA" id="ARBA00004173"/>
    </source>
</evidence>
<gene>
    <name evidence="7" type="ORF">LANO_0C06480G</name>
</gene>
<reference evidence="8" key="1">
    <citation type="submission" date="2016-03" db="EMBL/GenBank/DDBJ databases">
        <authorList>
            <person name="Devillers Hugo."/>
        </authorList>
    </citation>
    <scope>NUCLEOTIDE SEQUENCE [LARGE SCALE GENOMIC DNA]</scope>
</reference>